<evidence type="ECO:0000259" key="1">
    <source>
        <dbReference type="PROSITE" id="PS50983"/>
    </source>
</evidence>
<dbReference type="EMBL" id="JAESIY010000001">
    <property type="protein sequence ID" value="MBL3655071.1"/>
    <property type="molecule type" value="Genomic_DNA"/>
</dbReference>
<dbReference type="PROSITE" id="PS50983">
    <property type="entry name" value="FE_B12_PBP"/>
    <property type="match status" value="1"/>
</dbReference>
<dbReference type="Gene3D" id="3.40.50.1980">
    <property type="entry name" value="Nitrogenase molybdenum iron protein domain"/>
    <property type="match status" value="2"/>
</dbReference>
<dbReference type="SUPFAM" id="SSF53807">
    <property type="entry name" value="Helical backbone' metal receptor"/>
    <property type="match status" value="1"/>
</dbReference>
<accession>A0A937F2G3</accession>
<dbReference type="Proteomes" id="UP000659388">
    <property type="component" value="Unassembled WGS sequence"/>
</dbReference>
<dbReference type="PANTHER" id="PTHR42860">
    <property type="entry name" value="VITAMIN B12-BINDING PROTEIN"/>
    <property type="match status" value="1"/>
</dbReference>
<dbReference type="PANTHER" id="PTHR42860:SF1">
    <property type="entry name" value="VITAMIN B12-BINDING PROTEIN"/>
    <property type="match status" value="1"/>
</dbReference>
<feature type="domain" description="Fe/B12 periplasmic-binding" evidence="1">
    <location>
        <begin position="3"/>
        <end position="291"/>
    </location>
</feature>
<evidence type="ECO:0000313" key="3">
    <source>
        <dbReference type="Proteomes" id="UP000659388"/>
    </source>
</evidence>
<dbReference type="CDD" id="cd01144">
    <property type="entry name" value="BtuF"/>
    <property type="match status" value="1"/>
</dbReference>
<name>A0A937F2G3_9BACT</name>
<proteinExistence type="predicted"/>
<reference evidence="2" key="1">
    <citation type="submission" date="2021-01" db="EMBL/GenBank/DDBJ databases">
        <title>Fulvivirga kasyanovii gen. nov., sp nov., a novel member of the phylum Bacteroidetes isolated from seawater in a mussel farm.</title>
        <authorList>
            <person name="Zhao L.-H."/>
            <person name="Wang Z.-J."/>
        </authorList>
    </citation>
    <scope>NUCLEOTIDE SEQUENCE</scope>
    <source>
        <strain evidence="2">2943</strain>
    </source>
</reference>
<sequence>MNRIVSLLPSSTEIVAALGLGHRLVGRSHECNYPLWVEELPVLTAPKFDTNCSSEEIDNSVIDLLKEGLSVYDIDEELLQQLNPDFILTQSLCDICAVSLQDVENAVCKLTSSDSQLISLQPNEVKDIFDDILRVGKVLGVESRAEELVNEIAQRFDTIRKKVAKVKNKPTVAMVEWISPLMLGGNWIPELVELAGGESLFAKSGEHSHYHEWESVVEADPDIIVVMPCGFDVERAMEEMCLLAEKEGWNNLKAVKNEKVFVADGNHFFNRPGPSIAESAEILSEIFYPELFPANHKGTGYVNYSFLYAKFRRENSSFQNVTV</sequence>
<dbReference type="AlphaFoldDB" id="A0A937F2G3"/>
<dbReference type="InterPro" id="IPR002491">
    <property type="entry name" value="ABC_transptr_periplasmic_BD"/>
</dbReference>
<dbReference type="RefSeq" id="WP_202242218.1">
    <property type="nucleotide sequence ID" value="NZ_JAESIY010000001.1"/>
</dbReference>
<gene>
    <name evidence="2" type="ORF">JL102_02940</name>
</gene>
<comment type="caution">
    <text evidence="2">The sequence shown here is derived from an EMBL/GenBank/DDBJ whole genome shotgun (WGS) entry which is preliminary data.</text>
</comment>
<evidence type="ECO:0000313" key="2">
    <source>
        <dbReference type="EMBL" id="MBL3655071.1"/>
    </source>
</evidence>
<keyword evidence="3" id="KW-1185">Reference proteome</keyword>
<protein>
    <submittedName>
        <fullName evidence="2">Cobalamin-binding protein</fullName>
    </submittedName>
</protein>
<organism evidence="2 3">
    <name type="scientific">Fulvivirga sediminis</name>
    <dbReference type="NCBI Taxonomy" id="2803949"/>
    <lineage>
        <taxon>Bacteria</taxon>
        <taxon>Pseudomonadati</taxon>
        <taxon>Bacteroidota</taxon>
        <taxon>Cytophagia</taxon>
        <taxon>Cytophagales</taxon>
        <taxon>Fulvivirgaceae</taxon>
        <taxon>Fulvivirga</taxon>
    </lineage>
</organism>
<dbReference type="Pfam" id="PF01497">
    <property type="entry name" value="Peripla_BP_2"/>
    <property type="match status" value="1"/>
</dbReference>
<dbReference type="InterPro" id="IPR051030">
    <property type="entry name" value="Vitamin_B12-ABC_binding"/>
</dbReference>